<sequence>MGGVDFLDRVISYCRICARTKKGTIRVIMHFIDFAIVASWIEYRRHKAISSVPKSDYLAFRINIQEYYFRGYEEDDTSEYEPSEPPTPKKS</sequence>
<dbReference type="Proteomes" id="UP000887013">
    <property type="component" value="Unassembled WGS sequence"/>
</dbReference>
<keyword evidence="2" id="KW-1185">Reference proteome</keyword>
<dbReference type="EMBL" id="BMAW01027278">
    <property type="protein sequence ID" value="GFU01427.1"/>
    <property type="molecule type" value="Genomic_DNA"/>
</dbReference>
<gene>
    <name evidence="1" type="ORF">NPIL_479221</name>
</gene>
<reference evidence="1" key="1">
    <citation type="submission" date="2020-08" db="EMBL/GenBank/DDBJ databases">
        <title>Multicomponent nature underlies the extraordinary mechanical properties of spider dragline silk.</title>
        <authorList>
            <person name="Kono N."/>
            <person name="Nakamura H."/>
            <person name="Mori M."/>
            <person name="Yoshida Y."/>
            <person name="Ohtoshi R."/>
            <person name="Malay A.D."/>
            <person name="Moran D.A.P."/>
            <person name="Tomita M."/>
            <person name="Numata K."/>
            <person name="Arakawa K."/>
        </authorList>
    </citation>
    <scope>NUCLEOTIDE SEQUENCE</scope>
</reference>
<name>A0A8X6U7X3_NEPPI</name>
<proteinExistence type="predicted"/>
<dbReference type="AlphaFoldDB" id="A0A8X6U7X3"/>
<evidence type="ECO:0000313" key="2">
    <source>
        <dbReference type="Proteomes" id="UP000887013"/>
    </source>
</evidence>
<dbReference type="PANTHER" id="PTHR47272">
    <property type="entry name" value="DDE_TNP_1_7 DOMAIN-CONTAINING PROTEIN"/>
    <property type="match status" value="1"/>
</dbReference>
<protein>
    <submittedName>
        <fullName evidence="1">Uncharacterized protein</fullName>
    </submittedName>
</protein>
<organism evidence="1 2">
    <name type="scientific">Nephila pilipes</name>
    <name type="common">Giant wood spider</name>
    <name type="synonym">Nephila maculata</name>
    <dbReference type="NCBI Taxonomy" id="299642"/>
    <lineage>
        <taxon>Eukaryota</taxon>
        <taxon>Metazoa</taxon>
        <taxon>Ecdysozoa</taxon>
        <taxon>Arthropoda</taxon>
        <taxon>Chelicerata</taxon>
        <taxon>Arachnida</taxon>
        <taxon>Araneae</taxon>
        <taxon>Araneomorphae</taxon>
        <taxon>Entelegynae</taxon>
        <taxon>Araneoidea</taxon>
        <taxon>Nephilidae</taxon>
        <taxon>Nephila</taxon>
    </lineage>
</organism>
<accession>A0A8X6U7X3</accession>
<comment type="caution">
    <text evidence="1">The sequence shown here is derived from an EMBL/GenBank/DDBJ whole genome shotgun (WGS) entry which is preliminary data.</text>
</comment>
<evidence type="ECO:0000313" key="1">
    <source>
        <dbReference type="EMBL" id="GFU01427.1"/>
    </source>
</evidence>
<dbReference type="PANTHER" id="PTHR47272:SF2">
    <property type="entry name" value="PIGGYBAC TRANSPOSABLE ELEMENT-DERIVED PROTEIN 3-LIKE"/>
    <property type="match status" value="1"/>
</dbReference>
<dbReference type="OrthoDB" id="6495616at2759"/>